<sequence length="185" mass="21057">MMPDQAQDPLAAFKHIQMPEVSTWWPLAWGWWLVILIALVALFFSCQLLIKQYKLRIAKQQALAQIKQLEQASSLISLNSLLKRALMSYLPRYSIASLHGEKWQALLISLLPENKQAEYQTQFNTLLSGLYQADKKVTNADKALVTNYLKQVLPVSSSTKNKVMQQLATHTSSNQMMDQQEVGHV</sequence>
<dbReference type="AlphaFoldDB" id="A0A0J8JMH8"/>
<keyword evidence="3" id="KW-1185">Reference proteome</keyword>
<dbReference type="RefSeq" id="WP_048691225.1">
    <property type="nucleotide sequence ID" value="NZ_KQ130486.1"/>
</dbReference>
<comment type="caution">
    <text evidence="2">The sequence shown here is derived from an EMBL/GenBank/DDBJ whole genome shotgun (WGS) entry which is preliminary data.</text>
</comment>
<protein>
    <recommendedName>
        <fullName evidence="4">DUF4381 domain-containing protein</fullName>
    </recommendedName>
</protein>
<dbReference type="InterPro" id="IPR025489">
    <property type="entry name" value="DUF4381"/>
</dbReference>
<keyword evidence="1" id="KW-0812">Transmembrane</keyword>
<dbReference type="EMBL" id="LAZL01000009">
    <property type="protein sequence ID" value="KMT65816.1"/>
    <property type="molecule type" value="Genomic_DNA"/>
</dbReference>
<dbReference type="OrthoDB" id="283083at2"/>
<evidence type="ECO:0008006" key="4">
    <source>
        <dbReference type="Google" id="ProtNLM"/>
    </source>
</evidence>
<accession>A0A0J8JMH8</accession>
<name>A0A0J8JMH8_9ALTE</name>
<feature type="transmembrane region" description="Helical" evidence="1">
    <location>
        <begin position="29"/>
        <end position="50"/>
    </location>
</feature>
<reference evidence="2 3" key="1">
    <citation type="submission" date="2015-04" db="EMBL/GenBank/DDBJ databases">
        <title>Draft Genome Sequence of the Novel Agar-Digesting Marine Bacterium Q1.</title>
        <authorList>
            <person name="Li Y."/>
            <person name="Li D."/>
            <person name="Chen G."/>
            <person name="Du Z."/>
        </authorList>
    </citation>
    <scope>NUCLEOTIDE SEQUENCE [LARGE SCALE GENOMIC DNA]</scope>
    <source>
        <strain evidence="2 3">Q1</strain>
    </source>
</reference>
<evidence type="ECO:0000313" key="3">
    <source>
        <dbReference type="Proteomes" id="UP000037600"/>
    </source>
</evidence>
<gene>
    <name evidence="2" type="ORF">XM47_07410</name>
</gene>
<keyword evidence="1" id="KW-1133">Transmembrane helix</keyword>
<dbReference type="STRING" id="1513271.XM47_07410"/>
<evidence type="ECO:0000313" key="2">
    <source>
        <dbReference type="EMBL" id="KMT65816.1"/>
    </source>
</evidence>
<dbReference type="Proteomes" id="UP000037600">
    <property type="component" value="Unassembled WGS sequence"/>
</dbReference>
<evidence type="ECO:0000256" key="1">
    <source>
        <dbReference type="SAM" id="Phobius"/>
    </source>
</evidence>
<keyword evidence="1" id="KW-0472">Membrane</keyword>
<organism evidence="2 3">
    <name type="scientific">Catenovulum maritimum</name>
    <dbReference type="NCBI Taxonomy" id="1513271"/>
    <lineage>
        <taxon>Bacteria</taxon>
        <taxon>Pseudomonadati</taxon>
        <taxon>Pseudomonadota</taxon>
        <taxon>Gammaproteobacteria</taxon>
        <taxon>Alteromonadales</taxon>
        <taxon>Alteromonadaceae</taxon>
        <taxon>Catenovulum</taxon>
    </lineage>
</organism>
<dbReference type="Pfam" id="PF14316">
    <property type="entry name" value="DUF4381"/>
    <property type="match status" value="1"/>
</dbReference>
<proteinExistence type="predicted"/>